<dbReference type="Proteomes" id="UP000305511">
    <property type="component" value="Unassembled WGS sequence"/>
</dbReference>
<name>A0A4U3L5U0_ENTFL</name>
<protein>
    <recommendedName>
        <fullName evidence="2">phosphoribosylaminoimidazolesuccinocarboxamide synthase</fullName>
        <ecNumber evidence="2">6.3.2.6</ecNumber>
    </recommendedName>
</protein>
<keyword evidence="3" id="KW-0436">Ligase</keyword>
<dbReference type="Gene3D" id="3.30.470.20">
    <property type="entry name" value="ATP-grasp fold, B domain"/>
    <property type="match status" value="1"/>
</dbReference>
<comment type="pathway">
    <text evidence="1">Purine metabolism; IMP biosynthesis via de novo pathway; 5-amino-1-(5-phospho-D-ribosyl)imidazole-4-carboxamide from 5-amino-1-(5-phospho-D-ribosyl)imidazole-4-carboxylate: step 1/2.</text>
</comment>
<dbReference type="UniPathway" id="UPA00074">
    <property type="reaction ID" value="UER00131"/>
</dbReference>
<dbReference type="InterPro" id="IPR050089">
    <property type="entry name" value="SAICAR_synthetase"/>
</dbReference>
<dbReference type="InterPro" id="IPR028923">
    <property type="entry name" value="SAICAR_synt/ADE2_N"/>
</dbReference>
<accession>A0A4U3L5U0</accession>
<evidence type="ECO:0000256" key="4">
    <source>
        <dbReference type="ARBA" id="ARBA00022741"/>
    </source>
</evidence>
<dbReference type="EMBL" id="SIYF01000429">
    <property type="protein sequence ID" value="TKK70555.1"/>
    <property type="molecule type" value="Genomic_DNA"/>
</dbReference>
<feature type="non-terminal residue" evidence="9">
    <location>
        <position position="1"/>
    </location>
</feature>
<dbReference type="PANTHER" id="PTHR43599">
    <property type="entry name" value="MULTIFUNCTIONAL PROTEIN ADE2"/>
    <property type="match status" value="1"/>
</dbReference>
<evidence type="ECO:0000256" key="5">
    <source>
        <dbReference type="ARBA" id="ARBA00022755"/>
    </source>
</evidence>
<proteinExistence type="predicted"/>
<evidence type="ECO:0000313" key="10">
    <source>
        <dbReference type="Proteomes" id="UP000305511"/>
    </source>
</evidence>
<evidence type="ECO:0000313" key="9">
    <source>
        <dbReference type="EMBL" id="TKK70555.1"/>
    </source>
</evidence>
<dbReference type="InterPro" id="IPR018236">
    <property type="entry name" value="SAICAR_synthetase_CS"/>
</dbReference>
<comment type="catalytic activity">
    <reaction evidence="7">
        <text>5-amino-1-(5-phospho-D-ribosyl)imidazole-4-carboxylate + L-aspartate + ATP = (2S)-2-[5-amino-1-(5-phospho-beta-D-ribosyl)imidazole-4-carboxamido]succinate + ADP + phosphate + 2 H(+)</text>
        <dbReference type="Rhea" id="RHEA:22628"/>
        <dbReference type="ChEBI" id="CHEBI:15378"/>
        <dbReference type="ChEBI" id="CHEBI:29991"/>
        <dbReference type="ChEBI" id="CHEBI:30616"/>
        <dbReference type="ChEBI" id="CHEBI:43474"/>
        <dbReference type="ChEBI" id="CHEBI:58443"/>
        <dbReference type="ChEBI" id="CHEBI:77657"/>
        <dbReference type="ChEBI" id="CHEBI:456216"/>
        <dbReference type="EC" id="6.3.2.6"/>
    </reaction>
</comment>
<dbReference type="GO" id="GO:0006189">
    <property type="term" value="P:'de novo' IMP biosynthetic process"/>
    <property type="evidence" value="ECO:0007669"/>
    <property type="project" value="UniProtKB-UniPathway"/>
</dbReference>
<evidence type="ECO:0000256" key="1">
    <source>
        <dbReference type="ARBA" id="ARBA00004672"/>
    </source>
</evidence>
<keyword evidence="4" id="KW-0547">Nucleotide-binding</keyword>
<gene>
    <name evidence="9" type="ORF">EY666_15045</name>
</gene>
<evidence type="ECO:0000259" key="8">
    <source>
        <dbReference type="Pfam" id="PF01259"/>
    </source>
</evidence>
<comment type="caution">
    <text evidence="9">The sequence shown here is derived from an EMBL/GenBank/DDBJ whole genome shotgun (WGS) entry which is preliminary data.</text>
</comment>
<dbReference type="SUPFAM" id="SSF56104">
    <property type="entry name" value="SAICAR synthase-like"/>
    <property type="match status" value="1"/>
</dbReference>
<dbReference type="RefSeq" id="WP_276606796.1">
    <property type="nucleotide sequence ID" value="NZ_SIYF01000429.1"/>
</dbReference>
<dbReference type="AlphaFoldDB" id="A0A4U3L5U0"/>
<dbReference type="Pfam" id="PF01259">
    <property type="entry name" value="SAICAR_synt"/>
    <property type="match status" value="1"/>
</dbReference>
<keyword evidence="6" id="KW-0067">ATP-binding</keyword>
<dbReference type="GO" id="GO:0005524">
    <property type="term" value="F:ATP binding"/>
    <property type="evidence" value="ECO:0007669"/>
    <property type="project" value="UniProtKB-KW"/>
</dbReference>
<reference evidence="9 10" key="1">
    <citation type="submission" date="2019-02" db="EMBL/GenBank/DDBJ databases">
        <title>Bacteria dissemination in different level of health care in South Africa: the effectiveness of infections prevention and control.</title>
        <authorList>
            <person name="Shobo C."/>
            <person name="Amoako D.G."/>
            <person name="Allam M."/>
            <person name="Ismail A."/>
            <person name="Bester L.A."/>
            <person name="Essack S.Y."/>
        </authorList>
    </citation>
    <scope>NUCLEOTIDE SEQUENCE [LARGE SCALE GENOMIC DNA]</scope>
    <source>
        <strain evidence="9 10">2SIL2</strain>
    </source>
</reference>
<feature type="domain" description="SAICAR synthetase/ADE2 N-terminal" evidence="8">
    <location>
        <begin position="1"/>
        <end position="125"/>
    </location>
</feature>
<dbReference type="PROSITE" id="PS01058">
    <property type="entry name" value="SAICAR_SYNTHETASE_2"/>
    <property type="match status" value="1"/>
</dbReference>
<dbReference type="PANTHER" id="PTHR43599:SF3">
    <property type="entry name" value="SI:DKEY-6E2.2"/>
    <property type="match status" value="1"/>
</dbReference>
<organism evidence="9 10">
    <name type="scientific">Enterococcus faecalis</name>
    <name type="common">Streptococcus faecalis</name>
    <dbReference type="NCBI Taxonomy" id="1351"/>
    <lineage>
        <taxon>Bacteria</taxon>
        <taxon>Bacillati</taxon>
        <taxon>Bacillota</taxon>
        <taxon>Bacilli</taxon>
        <taxon>Lactobacillales</taxon>
        <taxon>Enterococcaceae</taxon>
        <taxon>Enterococcus</taxon>
    </lineage>
</organism>
<sequence>EEGTKLVTPIIEFYYKEDRLDDPFINEDHIQFLKVATPAEIVEIKALALQINQALSQLFQRLNICLIDFKIEIGRTKANQLLLADEISPDTCRLWDLNTNEHLDKDVYRRELGEIVPVYEEVLQRLLTAN</sequence>
<evidence type="ECO:0000256" key="3">
    <source>
        <dbReference type="ARBA" id="ARBA00022598"/>
    </source>
</evidence>
<evidence type="ECO:0000256" key="2">
    <source>
        <dbReference type="ARBA" id="ARBA00012217"/>
    </source>
</evidence>
<keyword evidence="5" id="KW-0658">Purine biosynthesis</keyword>
<evidence type="ECO:0000256" key="6">
    <source>
        <dbReference type="ARBA" id="ARBA00022840"/>
    </source>
</evidence>
<dbReference type="GO" id="GO:0004639">
    <property type="term" value="F:phosphoribosylaminoimidazolesuccinocarboxamide synthase activity"/>
    <property type="evidence" value="ECO:0007669"/>
    <property type="project" value="UniProtKB-EC"/>
</dbReference>
<dbReference type="EC" id="6.3.2.6" evidence="2"/>
<evidence type="ECO:0000256" key="7">
    <source>
        <dbReference type="ARBA" id="ARBA00048475"/>
    </source>
</evidence>